<dbReference type="EMBL" id="AKHW03002722">
    <property type="protein sequence ID" value="KYO37385.1"/>
    <property type="molecule type" value="Genomic_DNA"/>
</dbReference>
<evidence type="ECO:0000313" key="2">
    <source>
        <dbReference type="Proteomes" id="UP000050525"/>
    </source>
</evidence>
<organism evidence="1 2">
    <name type="scientific">Alligator mississippiensis</name>
    <name type="common">American alligator</name>
    <dbReference type="NCBI Taxonomy" id="8496"/>
    <lineage>
        <taxon>Eukaryota</taxon>
        <taxon>Metazoa</taxon>
        <taxon>Chordata</taxon>
        <taxon>Craniata</taxon>
        <taxon>Vertebrata</taxon>
        <taxon>Euteleostomi</taxon>
        <taxon>Archelosauria</taxon>
        <taxon>Archosauria</taxon>
        <taxon>Crocodylia</taxon>
        <taxon>Alligatoridae</taxon>
        <taxon>Alligatorinae</taxon>
        <taxon>Alligator</taxon>
    </lineage>
</organism>
<evidence type="ECO:0000313" key="1">
    <source>
        <dbReference type="EMBL" id="KYO37385.1"/>
    </source>
</evidence>
<keyword evidence="2" id="KW-1185">Reference proteome</keyword>
<dbReference type="AlphaFoldDB" id="A0A151NLM4"/>
<dbReference type="Proteomes" id="UP000050525">
    <property type="component" value="Unassembled WGS sequence"/>
</dbReference>
<proteinExistence type="predicted"/>
<name>A0A151NLM4_ALLMI</name>
<reference evidence="1 2" key="1">
    <citation type="journal article" date="2012" name="Genome Biol.">
        <title>Sequencing three crocodilian genomes to illuminate the evolution of archosaurs and amniotes.</title>
        <authorList>
            <person name="St John J.A."/>
            <person name="Braun E.L."/>
            <person name="Isberg S.R."/>
            <person name="Miles L.G."/>
            <person name="Chong A.Y."/>
            <person name="Gongora J."/>
            <person name="Dalzell P."/>
            <person name="Moran C."/>
            <person name="Bed'hom B."/>
            <person name="Abzhanov A."/>
            <person name="Burgess S.C."/>
            <person name="Cooksey A.M."/>
            <person name="Castoe T.A."/>
            <person name="Crawford N.G."/>
            <person name="Densmore L.D."/>
            <person name="Drew J.C."/>
            <person name="Edwards S.V."/>
            <person name="Faircloth B.C."/>
            <person name="Fujita M.K."/>
            <person name="Greenwold M.J."/>
            <person name="Hoffmann F.G."/>
            <person name="Howard J.M."/>
            <person name="Iguchi T."/>
            <person name="Janes D.E."/>
            <person name="Khan S.Y."/>
            <person name="Kohno S."/>
            <person name="de Koning A.J."/>
            <person name="Lance S.L."/>
            <person name="McCarthy F.M."/>
            <person name="McCormack J.E."/>
            <person name="Merchant M.E."/>
            <person name="Peterson D.G."/>
            <person name="Pollock D.D."/>
            <person name="Pourmand N."/>
            <person name="Raney B.J."/>
            <person name="Roessler K.A."/>
            <person name="Sanford J.R."/>
            <person name="Sawyer R.H."/>
            <person name="Schmidt C.J."/>
            <person name="Triplett E.W."/>
            <person name="Tuberville T.D."/>
            <person name="Venegas-Anaya M."/>
            <person name="Howard J.T."/>
            <person name="Jarvis E.D."/>
            <person name="Guillette L.J.Jr."/>
            <person name="Glenn T.C."/>
            <person name="Green R.E."/>
            <person name="Ray D.A."/>
        </authorList>
    </citation>
    <scope>NUCLEOTIDE SEQUENCE [LARGE SCALE GENOMIC DNA]</scope>
    <source>
        <strain evidence="1">KSC_2009_1</strain>
    </source>
</reference>
<comment type="caution">
    <text evidence="1">The sequence shown here is derived from an EMBL/GenBank/DDBJ whole genome shotgun (WGS) entry which is preliminary data.</text>
</comment>
<gene>
    <name evidence="1" type="ORF">Y1Q_0017209</name>
</gene>
<accession>A0A151NLM4</accession>
<protein>
    <submittedName>
        <fullName evidence="1">Uncharacterized protein</fullName>
    </submittedName>
</protein>
<sequence length="83" mass="9487">MHLVAQVTPNIERQDTVIRLSLTLEKRVAIAIMRLAMPASLREQERGQVHREEGLRGLLPYGLNLGLGTWAYYHTYMGHKDMA</sequence>